<dbReference type="InterPro" id="IPR003439">
    <property type="entry name" value="ABC_transporter-like_ATP-bd"/>
</dbReference>
<gene>
    <name evidence="5" type="ORF">GCM10023321_76870</name>
</gene>
<dbReference type="SMART" id="SM00382">
    <property type="entry name" value="AAA"/>
    <property type="match status" value="1"/>
</dbReference>
<dbReference type="PANTHER" id="PTHR24220:SF86">
    <property type="entry name" value="ABC TRANSPORTER ABCH.1"/>
    <property type="match status" value="1"/>
</dbReference>
<evidence type="ECO:0000256" key="2">
    <source>
        <dbReference type="ARBA" id="ARBA00022741"/>
    </source>
</evidence>
<evidence type="ECO:0000313" key="6">
    <source>
        <dbReference type="Proteomes" id="UP001428817"/>
    </source>
</evidence>
<keyword evidence="6" id="KW-1185">Reference proteome</keyword>
<dbReference type="RefSeq" id="WP_185059902.1">
    <property type="nucleotide sequence ID" value="NZ_BAABJP010000058.1"/>
</dbReference>
<dbReference type="InterPro" id="IPR027417">
    <property type="entry name" value="P-loop_NTPase"/>
</dbReference>
<feature type="domain" description="ABC transporter" evidence="4">
    <location>
        <begin position="2"/>
        <end position="230"/>
    </location>
</feature>
<protein>
    <submittedName>
        <fullName evidence="5">ABC transporter ATP-binding protein</fullName>
    </submittedName>
</protein>
<dbReference type="InterPro" id="IPR003593">
    <property type="entry name" value="AAA+_ATPase"/>
</dbReference>
<dbReference type="PANTHER" id="PTHR24220">
    <property type="entry name" value="IMPORT ATP-BINDING PROTEIN"/>
    <property type="match status" value="1"/>
</dbReference>
<reference evidence="6" key="1">
    <citation type="journal article" date="2019" name="Int. J. Syst. Evol. Microbiol.">
        <title>The Global Catalogue of Microorganisms (GCM) 10K type strain sequencing project: providing services to taxonomists for standard genome sequencing and annotation.</title>
        <authorList>
            <consortium name="The Broad Institute Genomics Platform"/>
            <consortium name="The Broad Institute Genome Sequencing Center for Infectious Disease"/>
            <person name="Wu L."/>
            <person name="Ma J."/>
        </authorList>
    </citation>
    <scope>NUCLEOTIDE SEQUENCE [LARGE SCALE GENOMIC DNA]</scope>
    <source>
        <strain evidence="6">JCM 18303</strain>
    </source>
</reference>
<keyword evidence="2" id="KW-0547">Nucleotide-binding</keyword>
<dbReference type="GO" id="GO:0005524">
    <property type="term" value="F:ATP binding"/>
    <property type="evidence" value="ECO:0007669"/>
    <property type="project" value="UniProtKB-KW"/>
</dbReference>
<dbReference type="EMBL" id="BAABJP010000058">
    <property type="protein sequence ID" value="GAA5174016.1"/>
    <property type="molecule type" value="Genomic_DNA"/>
</dbReference>
<dbReference type="Proteomes" id="UP001428817">
    <property type="component" value="Unassembled WGS sequence"/>
</dbReference>
<evidence type="ECO:0000313" key="5">
    <source>
        <dbReference type="EMBL" id="GAA5174016.1"/>
    </source>
</evidence>
<dbReference type="InterPro" id="IPR015854">
    <property type="entry name" value="ABC_transpr_LolD-like"/>
</dbReference>
<dbReference type="SUPFAM" id="SSF52540">
    <property type="entry name" value="P-loop containing nucleoside triphosphate hydrolases"/>
    <property type="match status" value="1"/>
</dbReference>
<proteinExistence type="predicted"/>
<evidence type="ECO:0000256" key="3">
    <source>
        <dbReference type="ARBA" id="ARBA00022840"/>
    </source>
</evidence>
<name>A0ABP9RAD7_9PSEU</name>
<accession>A0ABP9RAD7</accession>
<keyword evidence="3 5" id="KW-0067">ATP-binding</keyword>
<dbReference type="InterPro" id="IPR017871">
    <property type="entry name" value="ABC_transporter-like_CS"/>
</dbReference>
<comment type="caution">
    <text evidence="5">The sequence shown here is derived from an EMBL/GenBank/DDBJ whole genome shotgun (WGS) entry which is preliminary data.</text>
</comment>
<sequence length="230" mass="24884">MIQLQNVTKIYRMGTVELRALDGVNVSIDGGDLVAIMGPSGSGKSTMMNILGCLDVPTEGTYKLDGIDVGTLSDNQLADIRNRKIGFVFQAFNLIPRTTAQRNVELPMVYAGMGNRRGKAHDALDKVGLSDRTRHLPSELSGGQQQRVAIARAIVTDPVMILADEPTGNLDTASTVEIMKLLVELNDAGRTVVLITHEHDVANFAKRIITLRDGAIVSDRAPENRTLVHG</sequence>
<organism evidence="5 6">
    <name type="scientific">Pseudonocardia eucalypti</name>
    <dbReference type="NCBI Taxonomy" id="648755"/>
    <lineage>
        <taxon>Bacteria</taxon>
        <taxon>Bacillati</taxon>
        <taxon>Actinomycetota</taxon>
        <taxon>Actinomycetes</taxon>
        <taxon>Pseudonocardiales</taxon>
        <taxon>Pseudonocardiaceae</taxon>
        <taxon>Pseudonocardia</taxon>
    </lineage>
</organism>
<dbReference type="CDD" id="cd03255">
    <property type="entry name" value="ABC_MJ0796_LolCDE_FtsE"/>
    <property type="match status" value="1"/>
</dbReference>
<keyword evidence="1" id="KW-0813">Transport</keyword>
<evidence type="ECO:0000259" key="4">
    <source>
        <dbReference type="PROSITE" id="PS50893"/>
    </source>
</evidence>
<dbReference type="Gene3D" id="3.40.50.300">
    <property type="entry name" value="P-loop containing nucleotide triphosphate hydrolases"/>
    <property type="match status" value="1"/>
</dbReference>
<dbReference type="InterPro" id="IPR017911">
    <property type="entry name" value="MacB-like_ATP-bd"/>
</dbReference>
<evidence type="ECO:0000256" key="1">
    <source>
        <dbReference type="ARBA" id="ARBA00022448"/>
    </source>
</evidence>
<dbReference type="PROSITE" id="PS50893">
    <property type="entry name" value="ABC_TRANSPORTER_2"/>
    <property type="match status" value="1"/>
</dbReference>
<dbReference type="PROSITE" id="PS00211">
    <property type="entry name" value="ABC_TRANSPORTER_1"/>
    <property type="match status" value="1"/>
</dbReference>
<dbReference type="Pfam" id="PF00005">
    <property type="entry name" value="ABC_tran"/>
    <property type="match status" value="1"/>
</dbReference>